<dbReference type="EMBL" id="MOBO01000013">
    <property type="protein sequence ID" value="RON37890.1"/>
    <property type="molecule type" value="Genomic_DNA"/>
</dbReference>
<keyword evidence="1" id="KW-0732">Signal</keyword>
<dbReference type="PANTHER" id="PTHR38436:SF1">
    <property type="entry name" value="ESTER CYCLASE"/>
    <property type="match status" value="1"/>
</dbReference>
<dbReference type="RefSeq" id="WP_259696335.1">
    <property type="nucleotide sequence ID" value="NZ_MOBO01000013.1"/>
</dbReference>
<feature type="signal peptide" evidence="1">
    <location>
        <begin position="1"/>
        <end position="24"/>
    </location>
</feature>
<protein>
    <submittedName>
        <fullName evidence="2">Polyketide cyclase</fullName>
    </submittedName>
</protein>
<sequence>MIYRNFYSIIVAMIFVLASQFSTAASPNTEQVIKTYMQAWNNHKPDEAASYFADNVEFLDSSVGTPQIGREAARDNVIKVFIQAVPDLNWRMIGEPIVSGENIAFEWEFSGKNTGAWSPETPATNRPLTFKGVSFIRLKDGKIVTQHDYYDALGFNKQLGW</sequence>
<dbReference type="InterPro" id="IPR009959">
    <property type="entry name" value="Cyclase_SnoaL-like"/>
</dbReference>
<dbReference type="Proteomes" id="UP000286351">
    <property type="component" value="Unassembled WGS sequence"/>
</dbReference>
<dbReference type="GO" id="GO:0030638">
    <property type="term" value="P:polyketide metabolic process"/>
    <property type="evidence" value="ECO:0007669"/>
    <property type="project" value="InterPro"/>
</dbReference>
<evidence type="ECO:0000256" key="1">
    <source>
        <dbReference type="SAM" id="SignalP"/>
    </source>
</evidence>
<gene>
    <name evidence="2" type="ORF">BK664_15855</name>
</gene>
<accession>A0A423JJK8</accession>
<comment type="caution">
    <text evidence="2">The sequence shown here is derived from an EMBL/GenBank/DDBJ whole genome shotgun (WGS) entry which is preliminary data.</text>
</comment>
<dbReference type="Gene3D" id="3.10.450.50">
    <property type="match status" value="1"/>
</dbReference>
<dbReference type="InterPro" id="IPR032710">
    <property type="entry name" value="NTF2-like_dom_sf"/>
</dbReference>
<proteinExistence type="predicted"/>
<reference evidence="2 3" key="1">
    <citation type="submission" date="2016-10" db="EMBL/GenBank/DDBJ databases">
        <title>Comparative genome analysis of multiple Pseudomonas spp. focuses on biocontrol and plant growth promoting traits.</title>
        <authorList>
            <person name="Tao X.-Y."/>
            <person name="Taylor C.G."/>
        </authorList>
    </citation>
    <scope>NUCLEOTIDE SEQUENCE [LARGE SCALE GENOMIC DNA]</scope>
    <source>
        <strain evidence="2 3">38D4</strain>
    </source>
</reference>
<dbReference type="SUPFAM" id="SSF54427">
    <property type="entry name" value="NTF2-like"/>
    <property type="match status" value="1"/>
</dbReference>
<feature type="chain" id="PRO_5019516490" evidence="1">
    <location>
        <begin position="25"/>
        <end position="161"/>
    </location>
</feature>
<dbReference type="AlphaFoldDB" id="A0A423JJK8"/>
<dbReference type="Pfam" id="PF07366">
    <property type="entry name" value="SnoaL"/>
    <property type="match status" value="1"/>
</dbReference>
<name>A0A423JJK8_9PSED</name>
<organism evidence="2 3">
    <name type="scientific">Pseudomonas brassicacearum</name>
    <dbReference type="NCBI Taxonomy" id="930166"/>
    <lineage>
        <taxon>Bacteria</taxon>
        <taxon>Pseudomonadati</taxon>
        <taxon>Pseudomonadota</taxon>
        <taxon>Gammaproteobacteria</taxon>
        <taxon>Pseudomonadales</taxon>
        <taxon>Pseudomonadaceae</taxon>
        <taxon>Pseudomonas</taxon>
    </lineage>
</organism>
<evidence type="ECO:0000313" key="3">
    <source>
        <dbReference type="Proteomes" id="UP000286351"/>
    </source>
</evidence>
<evidence type="ECO:0000313" key="2">
    <source>
        <dbReference type="EMBL" id="RON37890.1"/>
    </source>
</evidence>
<dbReference type="PANTHER" id="PTHR38436">
    <property type="entry name" value="POLYKETIDE CYCLASE SNOAL-LIKE DOMAIN"/>
    <property type="match status" value="1"/>
</dbReference>